<organism evidence="1 2">
    <name type="scientific">Mariniblastus fucicola</name>
    <dbReference type="NCBI Taxonomy" id="980251"/>
    <lineage>
        <taxon>Bacteria</taxon>
        <taxon>Pseudomonadati</taxon>
        <taxon>Planctomycetota</taxon>
        <taxon>Planctomycetia</taxon>
        <taxon>Pirellulales</taxon>
        <taxon>Pirellulaceae</taxon>
        <taxon>Mariniblastus</taxon>
    </lineage>
</organism>
<protein>
    <submittedName>
        <fullName evidence="1">Kynurenine formamidase</fullName>
        <ecNumber evidence="1">3.5.1.9</ecNumber>
    </submittedName>
</protein>
<proteinExistence type="predicted"/>
<evidence type="ECO:0000313" key="1">
    <source>
        <dbReference type="EMBL" id="QEG24351.1"/>
    </source>
</evidence>
<accession>A0A5B9PP73</accession>
<dbReference type="GO" id="GO:0004061">
    <property type="term" value="F:arylformamidase activity"/>
    <property type="evidence" value="ECO:0007669"/>
    <property type="project" value="UniProtKB-EC"/>
</dbReference>
<dbReference type="SUPFAM" id="SSF102198">
    <property type="entry name" value="Putative cyclase"/>
    <property type="match status" value="1"/>
</dbReference>
<sequence length="262" mass="28417">MCNAKHINATESPLGRIIQPGMNLTGNELKHRLEAYATNKKESVIDNQLIDLTQTITPEMPGVSWESARTLEDDGWNAGTLHLYSHSGTHMDAPLHFGCGDQATIDQTPLNVCLSTAWMAEIDAEPSCLIEVNDLGNVANQIQPGQSLLLKTGWSQFACDAEKFRNQLPRISVELAQWCVERQIKILGVEPPSVADVNNLDEVTQIHEILLGGGVTIVEGLTNLDQLPTTAPFLFGALPLKVLGGDGSPCRAFASLKDLKIA</sequence>
<dbReference type="KEGG" id="mff:MFFC18_42700"/>
<name>A0A5B9PP73_9BACT</name>
<dbReference type="PANTHER" id="PTHR31118:SF32">
    <property type="entry name" value="KYNURENINE FORMAMIDASE"/>
    <property type="match status" value="1"/>
</dbReference>
<dbReference type="Proteomes" id="UP000322214">
    <property type="component" value="Chromosome"/>
</dbReference>
<dbReference type="AlphaFoldDB" id="A0A5B9PP73"/>
<reference evidence="1 2" key="1">
    <citation type="submission" date="2019-08" db="EMBL/GenBank/DDBJ databases">
        <title>Deep-cultivation of Planctomycetes and their phenomic and genomic characterization uncovers novel biology.</title>
        <authorList>
            <person name="Wiegand S."/>
            <person name="Jogler M."/>
            <person name="Boedeker C."/>
            <person name="Pinto D."/>
            <person name="Vollmers J."/>
            <person name="Rivas-Marin E."/>
            <person name="Kohn T."/>
            <person name="Peeters S.H."/>
            <person name="Heuer A."/>
            <person name="Rast P."/>
            <person name="Oberbeckmann S."/>
            <person name="Bunk B."/>
            <person name="Jeske O."/>
            <person name="Meyerdierks A."/>
            <person name="Storesund J.E."/>
            <person name="Kallscheuer N."/>
            <person name="Luecker S."/>
            <person name="Lage O.M."/>
            <person name="Pohl T."/>
            <person name="Merkel B.J."/>
            <person name="Hornburger P."/>
            <person name="Mueller R.-W."/>
            <person name="Bruemmer F."/>
            <person name="Labrenz M."/>
            <person name="Spormann A.M."/>
            <person name="Op den Camp H."/>
            <person name="Overmann J."/>
            <person name="Amann R."/>
            <person name="Jetten M.S.M."/>
            <person name="Mascher T."/>
            <person name="Medema M.H."/>
            <person name="Devos D.P."/>
            <person name="Kaster A.-K."/>
            <person name="Ovreas L."/>
            <person name="Rohde M."/>
            <person name="Galperin M.Y."/>
            <person name="Jogler C."/>
        </authorList>
    </citation>
    <scope>NUCLEOTIDE SEQUENCE [LARGE SCALE GENOMIC DNA]</scope>
    <source>
        <strain evidence="1 2">FC18</strain>
    </source>
</reference>
<dbReference type="EC" id="3.5.1.9" evidence="1"/>
<keyword evidence="2" id="KW-1185">Reference proteome</keyword>
<dbReference type="Pfam" id="PF04199">
    <property type="entry name" value="Cyclase"/>
    <property type="match status" value="1"/>
</dbReference>
<dbReference type="InterPro" id="IPR007325">
    <property type="entry name" value="KFase/CYL"/>
</dbReference>
<evidence type="ECO:0000313" key="2">
    <source>
        <dbReference type="Proteomes" id="UP000322214"/>
    </source>
</evidence>
<keyword evidence="1" id="KW-0378">Hydrolase</keyword>
<dbReference type="Gene3D" id="3.50.30.50">
    <property type="entry name" value="Putative cyclase"/>
    <property type="match status" value="1"/>
</dbReference>
<dbReference type="STRING" id="980251.GCA_001642875_01301"/>
<dbReference type="GO" id="GO:0019441">
    <property type="term" value="P:L-tryptophan catabolic process to kynurenine"/>
    <property type="evidence" value="ECO:0007669"/>
    <property type="project" value="InterPro"/>
</dbReference>
<dbReference type="PANTHER" id="PTHR31118">
    <property type="entry name" value="CYCLASE-LIKE PROTEIN 2"/>
    <property type="match status" value="1"/>
</dbReference>
<gene>
    <name evidence="1" type="primary">kynB</name>
    <name evidence="1" type="ORF">MFFC18_42700</name>
</gene>
<dbReference type="InterPro" id="IPR037175">
    <property type="entry name" value="KFase_sf"/>
</dbReference>
<dbReference type="EMBL" id="CP042912">
    <property type="protein sequence ID" value="QEG24351.1"/>
    <property type="molecule type" value="Genomic_DNA"/>
</dbReference>